<dbReference type="AlphaFoldDB" id="A0AA87XPH8"/>
<protein>
    <submittedName>
        <fullName evidence="1">Uncharacterized protein</fullName>
    </submittedName>
</protein>
<comment type="caution">
    <text evidence="1">The sequence shown here is derived from an EMBL/GenBank/DDBJ whole genome shotgun (WGS) entry which is preliminary data.</text>
</comment>
<dbReference type="Proteomes" id="UP000628442">
    <property type="component" value="Unassembled WGS sequence"/>
</dbReference>
<gene>
    <name evidence="1" type="ORF">GCM10007387_05260</name>
</gene>
<evidence type="ECO:0000313" key="2">
    <source>
        <dbReference type="Proteomes" id="UP000628442"/>
    </source>
</evidence>
<accession>A0AA87XPH8</accession>
<name>A0AA87XPH8_9BURK</name>
<proteinExistence type="predicted"/>
<reference evidence="1" key="2">
    <citation type="submission" date="2022-12" db="EMBL/GenBank/DDBJ databases">
        <authorList>
            <person name="Sun Q."/>
            <person name="Kim S."/>
        </authorList>
    </citation>
    <scope>NUCLEOTIDE SEQUENCE</scope>
    <source>
        <strain evidence="1">KCTC 12343</strain>
    </source>
</reference>
<evidence type="ECO:0000313" key="1">
    <source>
        <dbReference type="EMBL" id="GGY26266.1"/>
    </source>
</evidence>
<dbReference type="EMBL" id="BMWV01000001">
    <property type="protein sequence ID" value="GGY26266.1"/>
    <property type="molecule type" value="Genomic_DNA"/>
</dbReference>
<sequence>MSADRLELPPDQIELPPAVYQGFALDQVTACAILMCQIDTRVRYIAAGFDGLEFYQVAFDGGFLLQRRQGSHDKFLLGLTGTVAVTWLIH</sequence>
<organism evidence="1 2">
    <name type="scientific">Pseudoduganella albidiflava</name>
    <dbReference type="NCBI Taxonomy" id="321983"/>
    <lineage>
        <taxon>Bacteria</taxon>
        <taxon>Pseudomonadati</taxon>
        <taxon>Pseudomonadota</taxon>
        <taxon>Betaproteobacteria</taxon>
        <taxon>Burkholderiales</taxon>
        <taxon>Oxalobacteraceae</taxon>
        <taxon>Telluria group</taxon>
        <taxon>Pseudoduganella</taxon>
    </lineage>
</organism>
<reference evidence="1" key="1">
    <citation type="journal article" date="2014" name="Int. J. Syst. Evol. Microbiol.">
        <title>Complete genome sequence of Corynebacterium casei LMG S-19264T (=DSM 44701T), isolated from a smear-ripened cheese.</title>
        <authorList>
            <consortium name="US DOE Joint Genome Institute (JGI-PGF)"/>
            <person name="Walter F."/>
            <person name="Albersmeier A."/>
            <person name="Kalinowski J."/>
            <person name="Ruckert C."/>
        </authorList>
    </citation>
    <scope>NUCLEOTIDE SEQUENCE</scope>
    <source>
        <strain evidence="1">KCTC 12343</strain>
    </source>
</reference>